<dbReference type="EMBL" id="FNVO01000009">
    <property type="protein sequence ID" value="SEG71445.1"/>
    <property type="molecule type" value="Genomic_DNA"/>
</dbReference>
<evidence type="ECO:0000313" key="3">
    <source>
        <dbReference type="Proteomes" id="UP000236723"/>
    </source>
</evidence>
<feature type="compositionally biased region" description="Low complexity" evidence="1">
    <location>
        <begin position="515"/>
        <end position="537"/>
    </location>
</feature>
<feature type="region of interest" description="Disordered" evidence="1">
    <location>
        <begin position="395"/>
        <end position="450"/>
    </location>
</feature>
<dbReference type="Gene3D" id="2.60.40.10">
    <property type="entry name" value="Immunoglobulins"/>
    <property type="match status" value="1"/>
</dbReference>
<accession>A0A1H6CFM9</accession>
<feature type="region of interest" description="Disordered" evidence="1">
    <location>
        <begin position="211"/>
        <end position="306"/>
    </location>
</feature>
<evidence type="ECO:0000313" key="2">
    <source>
        <dbReference type="EMBL" id="SEG71445.1"/>
    </source>
</evidence>
<reference evidence="3" key="1">
    <citation type="submission" date="2016-10" db="EMBL/GenBank/DDBJ databases">
        <authorList>
            <person name="Varghese N."/>
            <person name="Submissions S."/>
        </authorList>
    </citation>
    <scope>NUCLEOTIDE SEQUENCE [LARGE SCALE GENOMIC DNA]</scope>
    <source>
        <strain evidence="3">DSM 43163</strain>
    </source>
</reference>
<evidence type="ECO:0008006" key="4">
    <source>
        <dbReference type="Google" id="ProtNLM"/>
    </source>
</evidence>
<organism evidence="2 3">
    <name type="scientific">Thermomonospora echinospora</name>
    <dbReference type="NCBI Taxonomy" id="1992"/>
    <lineage>
        <taxon>Bacteria</taxon>
        <taxon>Bacillati</taxon>
        <taxon>Actinomycetota</taxon>
        <taxon>Actinomycetes</taxon>
        <taxon>Streptosporangiales</taxon>
        <taxon>Thermomonosporaceae</taxon>
        <taxon>Thermomonospora</taxon>
    </lineage>
</organism>
<dbReference type="Proteomes" id="UP000236723">
    <property type="component" value="Unassembled WGS sequence"/>
</dbReference>
<dbReference type="InterPro" id="IPR013783">
    <property type="entry name" value="Ig-like_fold"/>
</dbReference>
<keyword evidence="3" id="KW-1185">Reference proteome</keyword>
<dbReference type="GO" id="GO:0005975">
    <property type="term" value="P:carbohydrate metabolic process"/>
    <property type="evidence" value="ECO:0007669"/>
    <property type="project" value="UniProtKB-ARBA"/>
</dbReference>
<dbReference type="AlphaFoldDB" id="A0A1H6CFM9"/>
<protein>
    <recommendedName>
        <fullName evidence="4">Fibronectin type-III domain-containing protein</fullName>
    </recommendedName>
</protein>
<feature type="region of interest" description="Disordered" evidence="1">
    <location>
        <begin position="481"/>
        <end position="549"/>
    </location>
</feature>
<evidence type="ECO:0000256" key="1">
    <source>
        <dbReference type="SAM" id="MobiDB-lite"/>
    </source>
</evidence>
<proteinExistence type="predicted"/>
<gene>
    <name evidence="2" type="ORF">SAMN04489712_109271</name>
</gene>
<feature type="compositionally biased region" description="Low complexity" evidence="1">
    <location>
        <begin position="232"/>
        <end position="242"/>
    </location>
</feature>
<feature type="compositionally biased region" description="Gly residues" evidence="1">
    <location>
        <begin position="245"/>
        <end position="268"/>
    </location>
</feature>
<sequence length="549" mass="54591">MHGGPPDRSGDEGPSVEGIAAVTRIRRLGALLIATPLATGFTIFAPTAYGYTTSSQSALPGGTVTAPADGAVITSGSQATARASFKDMLLGVELRVDSPDTGERVLASGQWTGNISGSFSIRQNGKYTVRLVGKTGTRYDTNTFYVRVPPAQPSGLSASVSGSTLSVTWNLGLEDDLTGYSVQAGGVGSKSGSPGALCSGTICSAKFSLGSGDTGSTTVSVRAQRPNGTGGSVSSSAATDSVQLGGSGSGGGGGDGDSDSGGGGGNGGNDNLPSPDYNGGGGGGTPLTPFNEESPVTLPSVQPDGAAPGFAYPAPVVAGENAGDQPAAISNLQWGKSVALALVLLIIAAHLGTWTRRMRVAQAGVSAKGMAARAARGGSGRTRVQRAQEHIARAQATAKTSMSGKARRAAKSAPPVAGGKGRAPYSGKKGGTAARSGAQAPGARDGRDEKSIVGVRTVQPGAARQNTAAQRESVAGYQIVAPGPETSAPSTSGAPSNTASRPTDPMAAPPPGPAQDPATPATATDAHRQAQSQAAQRPEGRGRHSRRDR</sequence>
<feature type="compositionally biased region" description="Polar residues" evidence="1">
    <location>
        <begin position="487"/>
        <end position="501"/>
    </location>
</feature>
<name>A0A1H6CFM9_9ACTN</name>